<dbReference type="EMBL" id="RWGY01000013">
    <property type="protein sequence ID" value="TVU23469.1"/>
    <property type="molecule type" value="Genomic_DNA"/>
</dbReference>
<dbReference type="Gene3D" id="1.10.10.10">
    <property type="entry name" value="Winged helix-like DNA-binding domain superfamily/Winged helix DNA-binding domain"/>
    <property type="match status" value="1"/>
</dbReference>
<dbReference type="Pfam" id="PF23559">
    <property type="entry name" value="WHD_DRP"/>
    <property type="match status" value="1"/>
</dbReference>
<feature type="domain" description="Disease resistance R13L4/SHOC-2-like LRR" evidence="5">
    <location>
        <begin position="529"/>
        <end position="888"/>
    </location>
</feature>
<dbReference type="InterPro" id="IPR055414">
    <property type="entry name" value="LRR_R13L4/SHOC2-like"/>
</dbReference>
<dbReference type="OrthoDB" id="10263751at2759"/>
<dbReference type="FunFam" id="1.10.10.10:FF:000322">
    <property type="entry name" value="Probable disease resistance protein At1g63360"/>
    <property type="match status" value="1"/>
</dbReference>
<evidence type="ECO:0000313" key="7">
    <source>
        <dbReference type="Proteomes" id="UP000324897"/>
    </source>
</evidence>
<keyword evidence="1" id="KW-0677">Repeat</keyword>
<gene>
    <name evidence="6" type="ORF">EJB05_25838</name>
</gene>
<keyword evidence="7" id="KW-1185">Reference proteome</keyword>
<organism evidence="6 7">
    <name type="scientific">Eragrostis curvula</name>
    <name type="common">weeping love grass</name>
    <dbReference type="NCBI Taxonomy" id="38414"/>
    <lineage>
        <taxon>Eukaryota</taxon>
        <taxon>Viridiplantae</taxon>
        <taxon>Streptophyta</taxon>
        <taxon>Embryophyta</taxon>
        <taxon>Tracheophyta</taxon>
        <taxon>Spermatophyta</taxon>
        <taxon>Magnoliopsida</taxon>
        <taxon>Liliopsida</taxon>
        <taxon>Poales</taxon>
        <taxon>Poaceae</taxon>
        <taxon>PACMAD clade</taxon>
        <taxon>Chloridoideae</taxon>
        <taxon>Eragrostideae</taxon>
        <taxon>Eragrostidinae</taxon>
        <taxon>Eragrostis</taxon>
    </lineage>
</organism>
<dbReference type="InterPro" id="IPR044974">
    <property type="entry name" value="Disease_R_plants"/>
</dbReference>
<dbReference type="InterPro" id="IPR032675">
    <property type="entry name" value="LRR_dom_sf"/>
</dbReference>
<protein>
    <submittedName>
        <fullName evidence="6">Uncharacterized protein</fullName>
    </submittedName>
</protein>
<feature type="non-terminal residue" evidence="6">
    <location>
        <position position="1"/>
    </location>
</feature>
<dbReference type="Gene3D" id="1.20.5.4130">
    <property type="match status" value="1"/>
</dbReference>
<dbReference type="GO" id="GO:0009626">
    <property type="term" value="P:plant-type hypersensitive response"/>
    <property type="evidence" value="ECO:0007669"/>
    <property type="project" value="UniProtKB-ARBA"/>
</dbReference>
<evidence type="ECO:0000259" key="3">
    <source>
        <dbReference type="Pfam" id="PF00931"/>
    </source>
</evidence>
<dbReference type="GO" id="GO:0002758">
    <property type="term" value="P:innate immune response-activating signaling pathway"/>
    <property type="evidence" value="ECO:0007669"/>
    <property type="project" value="UniProtKB-ARBA"/>
</dbReference>
<evidence type="ECO:0000313" key="6">
    <source>
        <dbReference type="EMBL" id="TVU23469.1"/>
    </source>
</evidence>
<dbReference type="GO" id="GO:0042742">
    <property type="term" value="P:defense response to bacterium"/>
    <property type="evidence" value="ECO:0007669"/>
    <property type="project" value="UniProtKB-ARBA"/>
</dbReference>
<evidence type="ECO:0000256" key="1">
    <source>
        <dbReference type="ARBA" id="ARBA00022737"/>
    </source>
</evidence>
<dbReference type="GO" id="GO:0043531">
    <property type="term" value="F:ADP binding"/>
    <property type="evidence" value="ECO:0007669"/>
    <property type="project" value="InterPro"/>
</dbReference>
<dbReference type="Gene3D" id="3.80.10.10">
    <property type="entry name" value="Ribonuclease Inhibitor"/>
    <property type="match status" value="1"/>
</dbReference>
<accession>A0A5J9UI46</accession>
<dbReference type="InterPro" id="IPR036388">
    <property type="entry name" value="WH-like_DNA-bd_sf"/>
</dbReference>
<sequence>MEEARPMVCYSRGAIDSLVDKLTEAKKTHPKVDPLLHDLESVREDLVNKFDRGRATHDQVKGWMKQNRQLVYDIEDWIDLKLAVKLDELETEFEEQVDEFKAKIDAVHARSERYNLLDKAPTSDADLPDAVPSKVAVDFRLPWEEKAVLVSIDGPTKELKEHLIGKQKKRKVVCVLGMGGLGKTTLAKEVYEKISWQFDCHATITAGRNASITALMDVLLQVNPQTDGQDSRVLLNEEGLISQLWEFLQNKRYFVFINDIRNRHAWSVINCSLPNNDLGSRILTTTRVKDVATLCSVRPTDVIYEMRGLDDDNSRSLLLSMMPTQTEDRSAGFGKNCHDMLKLCCGLPLAIIVTAGLLGLKSADLGPLGKLAESSLSLLDPCSMSDGMRNVLDACFADLFPPVKTCFLYLSTFPENYTIKKDRLIWRWIAEGFIPKKYQKSRWETGESYFNELICRKLIQPAVVCTVHPVIHDFIATLSRQEDIHTTAAELISGSFPYSTIRRFSVDCRRQENNEADTLKSSAIHLSGVRSLTVFGDAERMPDLLDFTHLRVLDLEDTKSLDNQQVESIRFLFLLKYLGLGGANVTKLPQQIMSLEHLSTLDLRRTEVRELPAFGNKKLVSLLAPVLTIPRGIGGMEALEELLEVLVGRDVQLNLDGSDANDVAGLINKLRRLRVLGVKFGFLAETEGKGVKHFIEKVRNSTLQSLSLDGYPWALVDLLVDNWGLQKFELKMPGCHPLVPEEMASIIAVTHLHIQVKVVEGKGVRALGKLPHLILLKLFSEEGTQERLSISSEDGFRCLKVFWFRSSYFPRMALQFEAGALPQLQRLQIEFNAMKTKYSDRSLEFGIQHLCCLLQIRAVIRCKHATDLEAKAAEAAIRDQVSRIPYNPLRIQCGDLPRKEATKEPRENPLYAIA</sequence>
<evidence type="ECO:0000256" key="2">
    <source>
        <dbReference type="ARBA" id="ARBA00022821"/>
    </source>
</evidence>
<name>A0A5J9UI46_9POAL</name>
<dbReference type="AlphaFoldDB" id="A0A5J9UI46"/>
<evidence type="ECO:0000259" key="4">
    <source>
        <dbReference type="Pfam" id="PF23559"/>
    </source>
</evidence>
<dbReference type="PANTHER" id="PTHR23155">
    <property type="entry name" value="DISEASE RESISTANCE PROTEIN RP"/>
    <property type="match status" value="1"/>
</dbReference>
<dbReference type="InterPro" id="IPR027417">
    <property type="entry name" value="P-loop_NTPase"/>
</dbReference>
<dbReference type="InterPro" id="IPR058922">
    <property type="entry name" value="WHD_DRP"/>
</dbReference>
<dbReference type="InterPro" id="IPR002182">
    <property type="entry name" value="NB-ARC"/>
</dbReference>
<dbReference type="PANTHER" id="PTHR23155:SF1122">
    <property type="entry name" value="NB-ARC DOMAIN CONTAINING PROTEIN, EXPRESSED"/>
    <property type="match status" value="1"/>
</dbReference>
<keyword evidence="2" id="KW-0611">Plant defense</keyword>
<dbReference type="SUPFAM" id="SSF52058">
    <property type="entry name" value="L domain-like"/>
    <property type="match status" value="1"/>
</dbReference>
<dbReference type="Pfam" id="PF00931">
    <property type="entry name" value="NB-ARC"/>
    <property type="match status" value="1"/>
</dbReference>
<dbReference type="Pfam" id="PF23598">
    <property type="entry name" value="LRR_14"/>
    <property type="match status" value="1"/>
</dbReference>
<feature type="domain" description="NB-ARC" evidence="3">
    <location>
        <begin position="156"/>
        <end position="320"/>
    </location>
</feature>
<dbReference type="Proteomes" id="UP000324897">
    <property type="component" value="Chromosome 2"/>
</dbReference>
<dbReference type="PRINTS" id="PR00364">
    <property type="entry name" value="DISEASERSIST"/>
</dbReference>
<proteinExistence type="predicted"/>
<dbReference type="Gene3D" id="3.40.50.300">
    <property type="entry name" value="P-loop containing nucleotide triphosphate hydrolases"/>
    <property type="match status" value="1"/>
</dbReference>
<dbReference type="Gramene" id="TVU23469">
    <property type="protein sequence ID" value="TVU23469"/>
    <property type="gene ID" value="EJB05_25838"/>
</dbReference>
<feature type="domain" description="Disease resistance protein winged helix" evidence="4">
    <location>
        <begin position="413"/>
        <end position="475"/>
    </location>
</feature>
<evidence type="ECO:0000259" key="5">
    <source>
        <dbReference type="Pfam" id="PF23598"/>
    </source>
</evidence>
<dbReference type="SUPFAM" id="SSF52540">
    <property type="entry name" value="P-loop containing nucleoside triphosphate hydrolases"/>
    <property type="match status" value="1"/>
</dbReference>
<reference evidence="6 7" key="1">
    <citation type="journal article" date="2019" name="Sci. Rep.">
        <title>A high-quality genome of Eragrostis curvula grass provides insights into Poaceae evolution and supports new strategies to enhance forage quality.</title>
        <authorList>
            <person name="Carballo J."/>
            <person name="Santos B.A.C.M."/>
            <person name="Zappacosta D."/>
            <person name="Garbus I."/>
            <person name="Selva J.P."/>
            <person name="Gallo C.A."/>
            <person name="Diaz A."/>
            <person name="Albertini E."/>
            <person name="Caccamo M."/>
            <person name="Echenique V."/>
        </authorList>
    </citation>
    <scope>NUCLEOTIDE SEQUENCE [LARGE SCALE GENOMIC DNA]</scope>
    <source>
        <strain evidence="7">cv. Victoria</strain>
        <tissue evidence="6">Leaf</tissue>
    </source>
</reference>
<comment type="caution">
    <text evidence="6">The sequence shown here is derived from an EMBL/GenBank/DDBJ whole genome shotgun (WGS) entry which is preliminary data.</text>
</comment>